<accession>A0AA86NLQ0</accession>
<protein>
    <submittedName>
        <fullName evidence="2">Hypothetical_protein</fullName>
    </submittedName>
</protein>
<sequence length="281" mass="32222">MFRQMGVIAGSYMRGKKRVFRSNQISVYKQNSISSDLATYSATPAVITITSTSMNPTHKKTPRIIRDQRTQTFMDNALLGILISMNGLKTAEELFLKYLGKTTQFQWKEAHDVFVQQMEREQIYSIYHRYAEKRFKEVLLQKYLLSYPDSLKASVDSFIAQAVSSNQETLRNLNEEEAKNSARDLAAHVKQRFDVTANKEFAYERMCDKITYSISMAIKKVRGARACSESNMVTPQVSEVAQSSSFGDSQLQPGNKNCGVPDEFQAYFQFYQYQKSIKDDE</sequence>
<reference evidence="2 3" key="2">
    <citation type="submission" date="2024-07" db="EMBL/GenBank/DDBJ databases">
        <authorList>
            <person name="Akdeniz Z."/>
        </authorList>
    </citation>
    <scope>NUCLEOTIDE SEQUENCE [LARGE SCALE GENOMIC DNA]</scope>
</reference>
<dbReference type="EMBL" id="CAXDID020000486">
    <property type="protein sequence ID" value="CAL6096461.1"/>
    <property type="molecule type" value="Genomic_DNA"/>
</dbReference>
<evidence type="ECO:0000313" key="2">
    <source>
        <dbReference type="EMBL" id="CAL6096461.1"/>
    </source>
</evidence>
<organism evidence="1">
    <name type="scientific">Hexamita inflata</name>
    <dbReference type="NCBI Taxonomy" id="28002"/>
    <lineage>
        <taxon>Eukaryota</taxon>
        <taxon>Metamonada</taxon>
        <taxon>Diplomonadida</taxon>
        <taxon>Hexamitidae</taxon>
        <taxon>Hexamitinae</taxon>
        <taxon>Hexamita</taxon>
    </lineage>
</organism>
<name>A0AA86NLQ0_9EUKA</name>
<gene>
    <name evidence="2" type="ORF">HINF_LOCUS68440</name>
    <name evidence="1" type="ORF">HINF_LOCUS9433</name>
</gene>
<dbReference type="Proteomes" id="UP001642409">
    <property type="component" value="Unassembled WGS sequence"/>
</dbReference>
<evidence type="ECO:0000313" key="1">
    <source>
        <dbReference type="EMBL" id="CAI9921788.1"/>
    </source>
</evidence>
<proteinExistence type="predicted"/>
<comment type="caution">
    <text evidence="1">The sequence shown here is derived from an EMBL/GenBank/DDBJ whole genome shotgun (WGS) entry which is preliminary data.</text>
</comment>
<dbReference type="AlphaFoldDB" id="A0AA86NLQ0"/>
<dbReference type="EMBL" id="CATOUU010000233">
    <property type="protein sequence ID" value="CAI9921788.1"/>
    <property type="molecule type" value="Genomic_DNA"/>
</dbReference>
<evidence type="ECO:0000313" key="3">
    <source>
        <dbReference type="Proteomes" id="UP001642409"/>
    </source>
</evidence>
<reference evidence="1" key="1">
    <citation type="submission" date="2023-06" db="EMBL/GenBank/DDBJ databases">
        <authorList>
            <person name="Kurt Z."/>
        </authorList>
    </citation>
    <scope>NUCLEOTIDE SEQUENCE</scope>
</reference>
<keyword evidence="3" id="KW-1185">Reference proteome</keyword>